<gene>
    <name evidence="1" type="ORF">A4U43_C01F14370</name>
</gene>
<dbReference type="AlphaFoldDB" id="A0A5P1FQ46"/>
<evidence type="ECO:0000313" key="2">
    <source>
        <dbReference type="Proteomes" id="UP000243459"/>
    </source>
</evidence>
<proteinExistence type="predicted"/>
<protein>
    <submittedName>
        <fullName evidence="1">Uncharacterized protein</fullName>
    </submittedName>
</protein>
<sequence>MVEAVFLKAEGWWTNGQVRILATSREVDGANSSRGRRSSRLVGVGGVMRGSRATVLARLFERSGAFGGAPRWQGIEPWAVKGGLGLCGAEAGPRIDASELRQVGGGVDVWRSCRRMGSLVSLVSAG</sequence>
<keyword evidence="2" id="KW-1185">Reference proteome</keyword>
<dbReference type="EMBL" id="CM007381">
    <property type="protein sequence ID" value="ONK80144.1"/>
    <property type="molecule type" value="Genomic_DNA"/>
</dbReference>
<dbReference type="Proteomes" id="UP000243459">
    <property type="component" value="Chromosome 1"/>
</dbReference>
<dbReference type="Gramene" id="ONK80144">
    <property type="protein sequence ID" value="ONK80144"/>
    <property type="gene ID" value="A4U43_C01F14370"/>
</dbReference>
<accession>A0A5P1FQ46</accession>
<evidence type="ECO:0000313" key="1">
    <source>
        <dbReference type="EMBL" id="ONK80144.1"/>
    </source>
</evidence>
<reference evidence="2" key="1">
    <citation type="journal article" date="2017" name="Nat. Commun.">
        <title>The asparagus genome sheds light on the origin and evolution of a young Y chromosome.</title>
        <authorList>
            <person name="Harkess A."/>
            <person name="Zhou J."/>
            <person name="Xu C."/>
            <person name="Bowers J.E."/>
            <person name="Van der Hulst R."/>
            <person name="Ayyampalayam S."/>
            <person name="Mercati F."/>
            <person name="Riccardi P."/>
            <person name="McKain M.R."/>
            <person name="Kakrana A."/>
            <person name="Tang H."/>
            <person name="Ray J."/>
            <person name="Groenendijk J."/>
            <person name="Arikit S."/>
            <person name="Mathioni S.M."/>
            <person name="Nakano M."/>
            <person name="Shan H."/>
            <person name="Telgmann-Rauber A."/>
            <person name="Kanno A."/>
            <person name="Yue Z."/>
            <person name="Chen H."/>
            <person name="Li W."/>
            <person name="Chen Y."/>
            <person name="Xu X."/>
            <person name="Zhang Y."/>
            <person name="Luo S."/>
            <person name="Chen H."/>
            <person name="Gao J."/>
            <person name="Mao Z."/>
            <person name="Pires J.C."/>
            <person name="Luo M."/>
            <person name="Kudrna D."/>
            <person name="Wing R.A."/>
            <person name="Meyers B.C."/>
            <person name="Yi K."/>
            <person name="Kong H."/>
            <person name="Lavrijsen P."/>
            <person name="Sunseri F."/>
            <person name="Falavigna A."/>
            <person name="Ye Y."/>
            <person name="Leebens-Mack J.H."/>
            <person name="Chen G."/>
        </authorList>
    </citation>
    <scope>NUCLEOTIDE SEQUENCE [LARGE SCALE GENOMIC DNA]</scope>
    <source>
        <strain evidence="2">cv. DH0086</strain>
    </source>
</reference>
<name>A0A5P1FQ46_ASPOF</name>
<organism evidence="1 2">
    <name type="scientific">Asparagus officinalis</name>
    <name type="common">Garden asparagus</name>
    <dbReference type="NCBI Taxonomy" id="4686"/>
    <lineage>
        <taxon>Eukaryota</taxon>
        <taxon>Viridiplantae</taxon>
        <taxon>Streptophyta</taxon>
        <taxon>Embryophyta</taxon>
        <taxon>Tracheophyta</taxon>
        <taxon>Spermatophyta</taxon>
        <taxon>Magnoliopsida</taxon>
        <taxon>Liliopsida</taxon>
        <taxon>Asparagales</taxon>
        <taxon>Asparagaceae</taxon>
        <taxon>Asparagoideae</taxon>
        <taxon>Asparagus</taxon>
    </lineage>
</organism>